<evidence type="ECO:0000313" key="2">
    <source>
        <dbReference type="Proteomes" id="UP001558613"/>
    </source>
</evidence>
<accession>A0ABR3MXA4</accession>
<gene>
    <name evidence="1" type="ORF">QQF64_031572</name>
</gene>
<comment type="caution">
    <text evidence="1">The sequence shown here is derived from an EMBL/GenBank/DDBJ whole genome shotgun (WGS) entry which is preliminary data.</text>
</comment>
<keyword evidence="2" id="KW-1185">Reference proteome</keyword>
<name>A0ABR3MXA4_9TELE</name>
<sequence length="129" mass="14932">VKYDDNYDPTIKYAVVLWHTDVNPPQFEMVGTFDKLPEITFTINDSLMPWHKNSFTICGDKERRQLNASSFFALSNHIKLLSARWCQQYDLCWIGISQRLGYLIQQITGSQGLKKSNSSLKEQLLSENL</sequence>
<organism evidence="1 2">
    <name type="scientific">Cirrhinus molitorella</name>
    <name type="common">mud carp</name>
    <dbReference type="NCBI Taxonomy" id="172907"/>
    <lineage>
        <taxon>Eukaryota</taxon>
        <taxon>Metazoa</taxon>
        <taxon>Chordata</taxon>
        <taxon>Craniata</taxon>
        <taxon>Vertebrata</taxon>
        <taxon>Euteleostomi</taxon>
        <taxon>Actinopterygii</taxon>
        <taxon>Neopterygii</taxon>
        <taxon>Teleostei</taxon>
        <taxon>Ostariophysi</taxon>
        <taxon>Cypriniformes</taxon>
        <taxon>Cyprinidae</taxon>
        <taxon>Labeoninae</taxon>
        <taxon>Labeonini</taxon>
        <taxon>Cirrhinus</taxon>
    </lineage>
</organism>
<dbReference type="EMBL" id="JAYMGO010000008">
    <property type="protein sequence ID" value="KAL1269283.1"/>
    <property type="molecule type" value="Genomic_DNA"/>
</dbReference>
<proteinExistence type="predicted"/>
<evidence type="ECO:0000313" key="1">
    <source>
        <dbReference type="EMBL" id="KAL1269283.1"/>
    </source>
</evidence>
<feature type="non-terminal residue" evidence="1">
    <location>
        <position position="1"/>
    </location>
</feature>
<dbReference type="Proteomes" id="UP001558613">
    <property type="component" value="Unassembled WGS sequence"/>
</dbReference>
<protein>
    <submittedName>
        <fullName evidence="1">Uncharacterized protein</fullName>
    </submittedName>
</protein>
<reference evidence="1 2" key="1">
    <citation type="submission" date="2023-09" db="EMBL/GenBank/DDBJ databases">
        <authorList>
            <person name="Wang M."/>
        </authorList>
    </citation>
    <scope>NUCLEOTIDE SEQUENCE [LARGE SCALE GENOMIC DNA]</scope>
    <source>
        <strain evidence="1">GT-2023</strain>
        <tissue evidence="1">Liver</tissue>
    </source>
</reference>